<dbReference type="KEGG" id="pca:Pcar_2659"/>
<dbReference type="Proteomes" id="UP000002534">
    <property type="component" value="Chromosome"/>
</dbReference>
<dbReference type="eggNOG" id="COG4706">
    <property type="taxonomic scope" value="Bacteria"/>
</dbReference>
<proteinExistence type="predicted"/>
<dbReference type="OrthoDB" id="5402427at2"/>
<accession>Q3A162</accession>
<evidence type="ECO:0000313" key="2">
    <source>
        <dbReference type="Proteomes" id="UP000002534"/>
    </source>
</evidence>
<evidence type="ECO:0000313" key="1">
    <source>
        <dbReference type="EMBL" id="ABA89895.1"/>
    </source>
</evidence>
<organism evidence="1 2">
    <name type="scientific">Syntrophotalea carbinolica (strain DSM 2380 / NBRC 103641 / GraBd1)</name>
    <name type="common">Pelobacter carbinolicus</name>
    <dbReference type="NCBI Taxonomy" id="338963"/>
    <lineage>
        <taxon>Bacteria</taxon>
        <taxon>Pseudomonadati</taxon>
        <taxon>Thermodesulfobacteriota</taxon>
        <taxon>Desulfuromonadia</taxon>
        <taxon>Desulfuromonadales</taxon>
        <taxon>Syntrophotaleaceae</taxon>
        <taxon>Syntrophotalea</taxon>
    </lineage>
</organism>
<sequence length="148" mass="15528">MTEPLALPVDTAGLVPHEGRMRMVDQLLSLDEESAVVSACLPADGLLVAAADGGLENVIYAELVAQAYAAYRGYELKALGLQPRAGYLVAIRQLDVLGRAKAGDTLIVTVRTVGVLDGFAVIAGDVSHGENVLARAKLKVYIPEGDLT</sequence>
<dbReference type="Gene3D" id="3.10.129.10">
    <property type="entry name" value="Hotdog Thioesterase"/>
    <property type="match status" value="1"/>
</dbReference>
<dbReference type="SUPFAM" id="SSF54637">
    <property type="entry name" value="Thioesterase/thiol ester dehydrase-isomerase"/>
    <property type="match status" value="1"/>
</dbReference>
<dbReference type="HOGENOM" id="CLU_116661_1_0_7"/>
<dbReference type="EMBL" id="CP000142">
    <property type="protein sequence ID" value="ABA89895.1"/>
    <property type="molecule type" value="Genomic_DNA"/>
</dbReference>
<protein>
    <submittedName>
        <fullName evidence="1">(3R)-hydroxyacyl-(Acyl carrier protein) dehydratase-related protein</fullName>
    </submittedName>
</protein>
<dbReference type="InterPro" id="IPR029069">
    <property type="entry name" value="HotDog_dom_sf"/>
</dbReference>
<reference evidence="1 2" key="2">
    <citation type="journal article" date="2012" name="BMC Genomics">
        <title>The genome of Pelobacter carbinolicus reveals surprising metabolic capabilities and physiological features.</title>
        <authorList>
            <person name="Aklujkar M."/>
            <person name="Haveman S.A."/>
            <person name="Didonato R.Jr."/>
            <person name="Chertkov O."/>
            <person name="Han C.S."/>
            <person name="Land M.L."/>
            <person name="Brown P."/>
            <person name="Lovley D.R."/>
        </authorList>
    </citation>
    <scope>NUCLEOTIDE SEQUENCE [LARGE SCALE GENOMIC DNA]</scope>
    <source>
        <strain evidence="2">DSM 2380 / NBRC 103641 / GraBd1</strain>
    </source>
</reference>
<dbReference type="RefSeq" id="WP_011342438.1">
    <property type="nucleotide sequence ID" value="NC_007498.2"/>
</dbReference>
<reference evidence="2" key="1">
    <citation type="submission" date="2005-10" db="EMBL/GenBank/DDBJ databases">
        <title>Complete sequence of Pelobacter carbinolicus DSM 2380.</title>
        <authorList>
            <person name="Copeland A."/>
            <person name="Lucas S."/>
            <person name="Lapidus A."/>
            <person name="Barry K."/>
            <person name="Detter J.C."/>
            <person name="Glavina T."/>
            <person name="Hammon N."/>
            <person name="Israni S."/>
            <person name="Pitluck S."/>
            <person name="Chertkov O."/>
            <person name="Schmutz J."/>
            <person name="Larimer F."/>
            <person name="Land M."/>
            <person name="Kyrpides N."/>
            <person name="Ivanova N."/>
            <person name="Richardson P."/>
        </authorList>
    </citation>
    <scope>NUCLEOTIDE SEQUENCE [LARGE SCALE GENOMIC DNA]</scope>
    <source>
        <strain evidence="2">DSM 2380 / NBRC 103641 / GraBd1</strain>
    </source>
</reference>
<dbReference type="AlphaFoldDB" id="Q3A162"/>
<dbReference type="Pfam" id="PF22817">
    <property type="entry name" value="ApeP-like"/>
    <property type="match status" value="1"/>
</dbReference>
<keyword evidence="2" id="KW-1185">Reference proteome</keyword>
<dbReference type="STRING" id="338963.Pcar_2659"/>
<dbReference type="InterPro" id="IPR016776">
    <property type="entry name" value="ApeP-like_dehydratase"/>
</dbReference>
<name>Q3A162_SYNC1</name>
<gene>
    <name evidence="1" type="ordered locus">Pcar_2659</name>
</gene>